<evidence type="ECO:0000256" key="6">
    <source>
        <dbReference type="HAMAP-Rule" id="MF_01915"/>
    </source>
</evidence>
<dbReference type="PANTHER" id="PTHR37481:SF1">
    <property type="entry name" value="LIPOPOLYSACCHARIDE EXPORT SYSTEM PROTEIN LPTC"/>
    <property type="match status" value="1"/>
</dbReference>
<dbReference type="PIRSF" id="PIRSF028513">
    <property type="entry name" value="LptC"/>
    <property type="match status" value="1"/>
</dbReference>
<sequence length="188" mass="21602">MNRFKLCLNIILTIIILSLIGWNLSSFNQSSTSIIINKNQPNYQTGNAVMHLFNPKGKLDYKLIIDKFYYFSSDKISFFINPILTIYNIKKIPTWTIRANKAKLINDNMLYLYGDIQINNLNINSELKKILMEEGIINLLTRDISSNNQVTIIGRGLKSIGMKMLGNINTNTAELIEDVKTYYEIPNN</sequence>
<comment type="subunit">
    <text evidence="6">Component of the lipopolysaccharide transport and assembly complex. Interacts with LptA and the LptBFG transporter complex.</text>
</comment>
<protein>
    <recommendedName>
        <fullName evidence="6 7">Lipopolysaccharide export system protein LptC</fullName>
    </recommendedName>
</protein>
<dbReference type="NCBIfam" id="TIGR04409">
    <property type="entry name" value="LptC_YrbK"/>
    <property type="match status" value="1"/>
</dbReference>
<dbReference type="EMBL" id="CP013920">
    <property type="protein sequence ID" value="AMA65005.1"/>
    <property type="molecule type" value="Genomic_DNA"/>
</dbReference>
<proteinExistence type="inferred from homology"/>
<organism evidence="8 9">
    <name type="scientific">Candidatus Arsenophonus lipoptenae</name>
    <dbReference type="NCBI Taxonomy" id="634113"/>
    <lineage>
        <taxon>Bacteria</taxon>
        <taxon>Pseudomonadati</taxon>
        <taxon>Pseudomonadota</taxon>
        <taxon>Gammaproteobacteria</taxon>
        <taxon>Enterobacterales</taxon>
        <taxon>Morganellaceae</taxon>
        <taxon>Arsenophonus</taxon>
    </lineage>
</organism>
<dbReference type="HAMAP" id="MF_01915">
    <property type="entry name" value="LPS_assembly_LptC"/>
    <property type="match status" value="1"/>
</dbReference>
<dbReference type="GO" id="GO:0015221">
    <property type="term" value="F:lipopolysaccharide transmembrane transporter activity"/>
    <property type="evidence" value="ECO:0007669"/>
    <property type="project" value="InterPro"/>
</dbReference>
<dbReference type="GO" id="GO:0030288">
    <property type="term" value="C:outer membrane-bounded periplasmic space"/>
    <property type="evidence" value="ECO:0007669"/>
    <property type="project" value="TreeGrafter"/>
</dbReference>
<comment type="function">
    <text evidence="6">Involved in the assembly of lipopolysaccharide (LPS). Required for the translocation of LPS from the inner membrane to the outer membrane. Facilitates the transfer of LPS from the inner membrane to the periplasmic protein LptA. Could be a docking site for LptA.</text>
</comment>
<keyword evidence="5 6" id="KW-0472">Membrane</keyword>
<dbReference type="OrthoDB" id="5659892at2"/>
<dbReference type="Pfam" id="PF06835">
    <property type="entry name" value="LptC"/>
    <property type="match status" value="1"/>
</dbReference>
<dbReference type="KEGG" id="asy:AUT07_00433"/>
<evidence type="ECO:0000313" key="8">
    <source>
        <dbReference type="EMBL" id="AMA65005.1"/>
    </source>
</evidence>
<dbReference type="InterPro" id="IPR010664">
    <property type="entry name" value="LipoPS_assembly_LptC-rel"/>
</dbReference>
<reference evidence="8 9" key="1">
    <citation type="submission" date="2016-01" db="EMBL/GenBank/DDBJ databases">
        <title>Genome sequence of Ca. Arsenophonus lipopteni, the exclusive symbiont of a blood sucking fly Lipoptena cervi (Diptera: Hippoboscidae).</title>
        <authorList>
            <person name="Novakova E."/>
            <person name="Hypsa V."/>
            <person name="Nguyen P."/>
            <person name="Husnik F."/>
            <person name="Darby A.C."/>
        </authorList>
    </citation>
    <scope>NUCLEOTIDE SEQUENCE [LARGE SCALE GENOMIC DNA]</scope>
    <source>
        <strain evidence="8 9">CB</strain>
    </source>
</reference>
<comment type="function">
    <text evidence="7">Required for the translocation of lipopolysaccharide (LPS) from the inner membrane to the outer membrane.</text>
</comment>
<dbReference type="GO" id="GO:0017089">
    <property type="term" value="F:glycolipid transfer activity"/>
    <property type="evidence" value="ECO:0007669"/>
    <property type="project" value="TreeGrafter"/>
</dbReference>
<feature type="transmembrane region" description="Helical" evidence="6">
    <location>
        <begin position="7"/>
        <end position="25"/>
    </location>
</feature>
<evidence type="ECO:0000256" key="3">
    <source>
        <dbReference type="ARBA" id="ARBA00022692"/>
    </source>
</evidence>
<evidence type="ECO:0000256" key="1">
    <source>
        <dbReference type="ARBA" id="ARBA00022475"/>
    </source>
</evidence>
<name>A0A0X9VJ39_9GAMM</name>
<dbReference type="GO" id="GO:0005886">
    <property type="term" value="C:plasma membrane"/>
    <property type="evidence" value="ECO:0007669"/>
    <property type="project" value="UniProtKB-SubCell"/>
</dbReference>
<gene>
    <name evidence="6 8" type="primary">lptC</name>
    <name evidence="8" type="ORF">AUT07_00433</name>
</gene>
<evidence type="ECO:0000313" key="9">
    <source>
        <dbReference type="Proteomes" id="UP000069926"/>
    </source>
</evidence>
<dbReference type="RefSeq" id="WP_066283581.1">
    <property type="nucleotide sequence ID" value="NZ_CP013920.1"/>
</dbReference>
<comment type="similarity">
    <text evidence="6 7">Belongs to the LptC family.</text>
</comment>
<evidence type="ECO:0000256" key="2">
    <source>
        <dbReference type="ARBA" id="ARBA00022519"/>
    </source>
</evidence>
<dbReference type="PATRIC" id="fig|634113.3.peg.417"/>
<evidence type="ECO:0000256" key="4">
    <source>
        <dbReference type="ARBA" id="ARBA00022989"/>
    </source>
</evidence>
<dbReference type="Gene3D" id="2.60.450.10">
    <property type="entry name" value="Lipopolysaccharide (LPS) transport protein A like domain"/>
    <property type="match status" value="1"/>
</dbReference>
<evidence type="ECO:0000256" key="5">
    <source>
        <dbReference type="ARBA" id="ARBA00023136"/>
    </source>
</evidence>
<accession>A0A0X9VJ39</accession>
<keyword evidence="1 6" id="KW-1003">Cell membrane</keyword>
<dbReference type="InterPro" id="IPR026265">
    <property type="entry name" value="LptC"/>
</dbReference>
<dbReference type="Proteomes" id="UP000069926">
    <property type="component" value="Chromosome"/>
</dbReference>
<dbReference type="GO" id="GO:0043165">
    <property type="term" value="P:Gram-negative-bacterium-type cell outer membrane assembly"/>
    <property type="evidence" value="ECO:0007669"/>
    <property type="project" value="UniProtKB-UniRule"/>
</dbReference>
<keyword evidence="2 6" id="KW-0997">Cell inner membrane</keyword>
<keyword evidence="4 6" id="KW-1133">Transmembrane helix</keyword>
<comment type="subcellular location">
    <subcellularLocation>
        <location evidence="6">Cell inner membrane</location>
        <topology evidence="6">Single-pass membrane protein</topology>
    </subcellularLocation>
</comment>
<dbReference type="InterPro" id="IPR052363">
    <property type="entry name" value="LPS_export_LptC"/>
</dbReference>
<dbReference type="AlphaFoldDB" id="A0A0X9VJ39"/>
<keyword evidence="9" id="KW-1185">Reference proteome</keyword>
<keyword evidence="3 6" id="KW-0812">Transmembrane</keyword>
<dbReference type="PANTHER" id="PTHR37481">
    <property type="entry name" value="LIPOPOLYSACCHARIDE EXPORT SYSTEM PROTEIN LPTC"/>
    <property type="match status" value="1"/>
</dbReference>
<evidence type="ECO:0000256" key="7">
    <source>
        <dbReference type="PIRNR" id="PIRNR028513"/>
    </source>
</evidence>
<dbReference type="STRING" id="634113.AUT07_00433"/>